<name>D3AWG8_HETP5</name>
<feature type="region of interest" description="Disordered" evidence="1">
    <location>
        <begin position="285"/>
        <end position="304"/>
    </location>
</feature>
<feature type="compositionally biased region" description="Low complexity" evidence="1">
    <location>
        <begin position="545"/>
        <end position="575"/>
    </location>
</feature>
<organism evidence="2 3">
    <name type="scientific">Heterostelium pallidum (strain ATCC 26659 / Pp 5 / PN500)</name>
    <name type="common">Cellular slime mold</name>
    <name type="synonym">Polysphondylium pallidum</name>
    <dbReference type="NCBI Taxonomy" id="670386"/>
    <lineage>
        <taxon>Eukaryota</taxon>
        <taxon>Amoebozoa</taxon>
        <taxon>Evosea</taxon>
        <taxon>Eumycetozoa</taxon>
        <taxon>Dictyostelia</taxon>
        <taxon>Acytosteliales</taxon>
        <taxon>Acytosteliaceae</taxon>
        <taxon>Heterostelium</taxon>
    </lineage>
</organism>
<gene>
    <name evidence="2" type="ORF">PPL_00442</name>
</gene>
<feature type="region of interest" description="Disordered" evidence="1">
    <location>
        <begin position="330"/>
        <end position="363"/>
    </location>
</feature>
<feature type="compositionally biased region" description="Polar residues" evidence="1">
    <location>
        <begin position="576"/>
        <end position="603"/>
    </location>
</feature>
<dbReference type="GeneID" id="31355976"/>
<evidence type="ECO:0000313" key="2">
    <source>
        <dbReference type="EMBL" id="EFA86641.1"/>
    </source>
</evidence>
<sequence>MISNNNQFCTMHGETIEYLCFDCKQTVCHKDVAPYQLHNKHNHKHIKFIIDDIASVEGVALDGAEHNEIKSRMESLDSLLQYEASKYKELESTREQMHDYLQAEEKSITQSLVGNIGQVECEFEKNTNQLRELLYIVNSLNQQKSTTNNNNNIKNNNNNNSSSGKELVKLYLEANSFNQFKNSIRGDAVGHIKFDNTQKENSTLRLLEQFYKSHPESPKLETKTQQYEFNSSLQNQQQFIKLISVLYSLKQTASQPSNVGSPLNKSPRSAVSVSSVTVTPISSLNSTPITTSPRSNTTSPTLKPVSVNQFTVPSIPNNTISPRANIATSPRTNIATSPRTNNTTANISSPPNINVSSTSTASVITTTKPTATTTTTTTTSTTNSFISKASVVKKDDSKPSWISISQQKSMNNANVSSSVINLPTTTSNTNTNASSTTSSATATTSKVYSKSTLEVGTNSTSSNSNPTISSTATTSSNIKSIYTPKLLEPVEPSTQLSSTTNKTSTTTSVSNSSTSPPYKSNSFMVTPKTTTTYVSPPLTKQHEQSTSSPATPVTSPPVTSTTISTTSSSAPTTSSFLLNKQQFENKSTNNNNNVDTPKITSSTAIQPKTYSSFLNKTTTTTTSTSSTQPKSATPLETKATSNTSNSILKPTSTPLTTTTLTPTTSLTSTTTSINGSCTATDGRKGGSVLEISKQFAKPIGISHSYIAAPTTTNPVAVPTTNKSTSSFIPQAQTTTTTNGETNSNGSGSKLFLAKQQLESINIVDNIKKNIQIKSSNPFSSLTPQKQEQLNLRRQQLLQQKDL</sequence>
<evidence type="ECO:0000313" key="3">
    <source>
        <dbReference type="Proteomes" id="UP000001396"/>
    </source>
</evidence>
<feature type="compositionally biased region" description="Low complexity" evidence="1">
    <location>
        <begin position="618"/>
        <end position="627"/>
    </location>
</feature>
<dbReference type="RefSeq" id="XP_020438746.1">
    <property type="nucleotide sequence ID" value="XM_020571472.1"/>
</dbReference>
<feature type="compositionally biased region" description="Polar residues" evidence="1">
    <location>
        <begin position="523"/>
        <end position="534"/>
    </location>
</feature>
<feature type="compositionally biased region" description="Low complexity" evidence="1">
    <location>
        <begin position="457"/>
        <end position="481"/>
    </location>
</feature>
<keyword evidence="3" id="KW-1185">Reference proteome</keyword>
<dbReference type="STRING" id="670386.D3AWG8"/>
<dbReference type="OMA" id="QVECEFE"/>
<feature type="compositionally biased region" description="Low complexity" evidence="1">
    <location>
        <begin position="347"/>
        <end position="363"/>
    </location>
</feature>
<accession>D3AWG8</accession>
<feature type="compositionally biased region" description="Low complexity" evidence="1">
    <location>
        <begin position="285"/>
        <end position="301"/>
    </location>
</feature>
<feature type="compositionally biased region" description="Low complexity" evidence="1">
    <location>
        <begin position="650"/>
        <end position="672"/>
    </location>
</feature>
<feature type="compositionally biased region" description="Polar residues" evidence="1">
    <location>
        <begin position="330"/>
        <end position="346"/>
    </location>
</feature>
<protein>
    <submittedName>
        <fullName evidence="2">Uncharacterized protein</fullName>
    </submittedName>
</protein>
<comment type="caution">
    <text evidence="2">The sequence shown here is derived from an EMBL/GenBank/DDBJ whole genome shotgun (WGS) entry which is preliminary data.</text>
</comment>
<evidence type="ECO:0000256" key="1">
    <source>
        <dbReference type="SAM" id="MobiDB-lite"/>
    </source>
</evidence>
<dbReference type="AlphaFoldDB" id="D3AWG8"/>
<dbReference type="EMBL" id="ADBJ01000002">
    <property type="protein sequence ID" value="EFA86641.1"/>
    <property type="molecule type" value="Genomic_DNA"/>
</dbReference>
<dbReference type="SUPFAM" id="SSF57845">
    <property type="entry name" value="B-box zinc-binding domain"/>
    <property type="match status" value="1"/>
</dbReference>
<proteinExistence type="predicted"/>
<feature type="region of interest" description="Disordered" evidence="1">
    <location>
        <begin position="419"/>
        <end position="603"/>
    </location>
</feature>
<feature type="compositionally biased region" description="Polar residues" evidence="1">
    <location>
        <begin position="446"/>
        <end position="456"/>
    </location>
</feature>
<feature type="compositionally biased region" description="Low complexity" evidence="1">
    <location>
        <begin position="424"/>
        <end position="445"/>
    </location>
</feature>
<feature type="compositionally biased region" description="Polar residues" evidence="1">
    <location>
        <begin position="638"/>
        <end position="649"/>
    </location>
</feature>
<dbReference type="InParanoid" id="D3AWG8"/>
<feature type="compositionally biased region" description="Low complexity" evidence="1">
    <location>
        <begin position="493"/>
        <end position="522"/>
    </location>
</feature>
<reference evidence="2 3" key="1">
    <citation type="journal article" date="2011" name="Genome Res.">
        <title>Phylogeny-wide analysis of social amoeba genomes highlights ancient origins for complex intercellular communication.</title>
        <authorList>
            <person name="Heidel A.J."/>
            <person name="Lawal H.M."/>
            <person name="Felder M."/>
            <person name="Schilde C."/>
            <person name="Helps N.R."/>
            <person name="Tunggal B."/>
            <person name="Rivero F."/>
            <person name="John U."/>
            <person name="Schleicher M."/>
            <person name="Eichinger L."/>
            <person name="Platzer M."/>
            <person name="Noegel A.A."/>
            <person name="Schaap P."/>
            <person name="Gloeckner G."/>
        </authorList>
    </citation>
    <scope>NUCLEOTIDE SEQUENCE [LARGE SCALE GENOMIC DNA]</scope>
    <source>
        <strain evidence="3">ATCC 26659 / Pp 5 / PN500</strain>
    </source>
</reference>
<dbReference type="Proteomes" id="UP000001396">
    <property type="component" value="Unassembled WGS sequence"/>
</dbReference>
<feature type="region of interest" description="Disordered" evidence="1">
    <location>
        <begin position="618"/>
        <end position="684"/>
    </location>
</feature>